<dbReference type="AlphaFoldDB" id="A0A8H5HEH1"/>
<dbReference type="PANTHER" id="PTHR35395:SF1">
    <property type="entry name" value="DUF6536 DOMAIN-CONTAINING PROTEIN"/>
    <property type="match status" value="1"/>
</dbReference>
<keyword evidence="1" id="KW-0812">Transmembrane</keyword>
<dbReference type="PANTHER" id="PTHR35395">
    <property type="entry name" value="DUF6536 DOMAIN-CONTAINING PROTEIN"/>
    <property type="match status" value="1"/>
</dbReference>
<dbReference type="Pfam" id="PF20163">
    <property type="entry name" value="DUF6536"/>
    <property type="match status" value="1"/>
</dbReference>
<dbReference type="OrthoDB" id="2924511at2759"/>
<dbReference type="Proteomes" id="UP000518752">
    <property type="component" value="Unassembled WGS sequence"/>
</dbReference>
<feature type="transmembrane region" description="Helical" evidence="1">
    <location>
        <begin position="636"/>
        <end position="661"/>
    </location>
</feature>
<feature type="transmembrane region" description="Helical" evidence="1">
    <location>
        <begin position="385"/>
        <end position="405"/>
    </location>
</feature>
<keyword evidence="1" id="KW-1133">Transmembrane helix</keyword>
<protein>
    <recommendedName>
        <fullName evidence="2">DUF6536 domain-containing protein</fullName>
    </recommendedName>
</protein>
<comment type="caution">
    <text evidence="3">The sequence shown here is derived from an EMBL/GenBank/DDBJ whole genome shotgun (WGS) entry which is preliminary data.</text>
</comment>
<feature type="transmembrane region" description="Helical" evidence="1">
    <location>
        <begin position="470"/>
        <end position="492"/>
    </location>
</feature>
<keyword evidence="1" id="KW-0472">Membrane</keyword>
<feature type="transmembrane region" description="Helical" evidence="1">
    <location>
        <begin position="596"/>
        <end position="616"/>
    </location>
</feature>
<gene>
    <name evidence="3" type="ORF">D9757_008367</name>
</gene>
<dbReference type="EMBL" id="JAACJN010000056">
    <property type="protein sequence ID" value="KAF5381868.1"/>
    <property type="molecule type" value="Genomic_DNA"/>
</dbReference>
<feature type="domain" description="DUF6536" evidence="2">
    <location>
        <begin position="71"/>
        <end position="214"/>
    </location>
</feature>
<evidence type="ECO:0000313" key="4">
    <source>
        <dbReference type="Proteomes" id="UP000518752"/>
    </source>
</evidence>
<evidence type="ECO:0000259" key="2">
    <source>
        <dbReference type="Pfam" id="PF20163"/>
    </source>
</evidence>
<organism evidence="3 4">
    <name type="scientific">Collybiopsis confluens</name>
    <dbReference type="NCBI Taxonomy" id="2823264"/>
    <lineage>
        <taxon>Eukaryota</taxon>
        <taxon>Fungi</taxon>
        <taxon>Dikarya</taxon>
        <taxon>Basidiomycota</taxon>
        <taxon>Agaricomycotina</taxon>
        <taxon>Agaricomycetes</taxon>
        <taxon>Agaricomycetidae</taxon>
        <taxon>Agaricales</taxon>
        <taxon>Marasmiineae</taxon>
        <taxon>Omphalotaceae</taxon>
        <taxon>Collybiopsis</taxon>
    </lineage>
</organism>
<feature type="transmembrane region" description="Helical" evidence="1">
    <location>
        <begin position="73"/>
        <end position="95"/>
    </location>
</feature>
<accession>A0A8H5HEH1</accession>
<proteinExistence type="predicted"/>
<dbReference type="InterPro" id="IPR046623">
    <property type="entry name" value="DUF6536"/>
</dbReference>
<feature type="transmembrane region" description="Helical" evidence="1">
    <location>
        <begin position="121"/>
        <end position="142"/>
    </location>
</feature>
<evidence type="ECO:0000256" key="1">
    <source>
        <dbReference type="SAM" id="Phobius"/>
    </source>
</evidence>
<reference evidence="3 4" key="1">
    <citation type="journal article" date="2020" name="ISME J.">
        <title>Uncovering the hidden diversity of litter-decomposition mechanisms in mushroom-forming fungi.</title>
        <authorList>
            <person name="Floudas D."/>
            <person name="Bentzer J."/>
            <person name="Ahren D."/>
            <person name="Johansson T."/>
            <person name="Persson P."/>
            <person name="Tunlid A."/>
        </authorList>
    </citation>
    <scope>NUCLEOTIDE SEQUENCE [LARGE SCALE GENOMIC DNA]</scope>
    <source>
        <strain evidence="3 4">CBS 406.79</strain>
    </source>
</reference>
<name>A0A8H5HEH1_9AGAR</name>
<sequence length="735" mass="80362">MTSPEPVYASVSPSEYLPDSEDLAFSERKWKKQYSRSTSSLGIALLGSGDGQPAKSSVWTRRIKSRLPTGWRFGAWLATFGASVVLLVNIFILVWSATESGGSPIGIGFQGNCNTMNRYSVGIHLVINVLSTVLLGASNYVMQTLCAPTRDEVNRAHEKGIWLDIGLQSIRNLKYTSRLNRLLWIALSISSIPLHLAYNSSFSSTLSAEKYYMLPAIGPDLLTMTPNADGRYNWTCGSTAGCPGHVPEAELSQWDVLNNAECIKAYATDFVSDRATVVPVIGDYYLSNDTVVTLAALSEGGGPEGSGVDSYEWICSGMEIDYHTEPLLCASASRRIDPFNWTIQIPGDLEVNRGYTNSKSVISKVNYCLSQPVVPKCQLNFNVPLWVLVIVLNMIKVGSMAFAAVNIKENALVTVGDAIASFTSDPDIHTRDMCLASSDIFDGREIGETVCLEYQSRRIRWFGAASKGHWIMTVSLFALAIFISIGLLIYALRSLGLGIGVSAMWQLGIGKPHAQSMITGWKIPTEGYSALLASVLVSNSPQLILSMIYLVFNSLCTKMFLAREWSSYSHARKPLRVSAPRGVQRSTYFLQIPYRFGLPLMGYSALLHWLVSQSIFPVQVTYRDLNNNQFPASSCGYSPIAIILTIITTTAFILSAIITGFCTHLNGDMPLVGSCSAAISASCHPPIPDGSDPLKPMKWGAVAKYKDVHKKQSDVGHISFSSGDVFEPIPGCYYF</sequence>
<keyword evidence="4" id="KW-1185">Reference proteome</keyword>
<evidence type="ECO:0000313" key="3">
    <source>
        <dbReference type="EMBL" id="KAF5381868.1"/>
    </source>
</evidence>